<protein>
    <submittedName>
        <fullName evidence="2">Uncharacterized protein</fullName>
    </submittedName>
</protein>
<sequence>MAWAARLLLIIPALIAGWFVSKEDPRFWVVAMAIALVFLALTCLVAFYVPPVRLWPRRRGR</sequence>
<proteinExistence type="predicted"/>
<feature type="transmembrane region" description="Helical" evidence="1">
    <location>
        <begin position="27"/>
        <end position="49"/>
    </location>
</feature>
<accession>A0A1S1HIU0</accession>
<gene>
    <name evidence="2" type="ORF">BHE75_03773</name>
</gene>
<organism evidence="2 3">
    <name type="scientific">Edaphosphingomonas haloaromaticamans</name>
    <dbReference type="NCBI Taxonomy" id="653954"/>
    <lineage>
        <taxon>Bacteria</taxon>
        <taxon>Pseudomonadati</taxon>
        <taxon>Pseudomonadota</taxon>
        <taxon>Alphaproteobacteria</taxon>
        <taxon>Sphingomonadales</taxon>
        <taxon>Rhizorhabdaceae</taxon>
        <taxon>Edaphosphingomonas</taxon>
    </lineage>
</organism>
<dbReference type="AlphaFoldDB" id="A0A1S1HIU0"/>
<comment type="caution">
    <text evidence="2">The sequence shown here is derived from an EMBL/GenBank/DDBJ whole genome shotgun (WGS) entry which is preliminary data.</text>
</comment>
<evidence type="ECO:0000313" key="2">
    <source>
        <dbReference type="EMBL" id="OHT21762.1"/>
    </source>
</evidence>
<evidence type="ECO:0000256" key="1">
    <source>
        <dbReference type="SAM" id="Phobius"/>
    </source>
</evidence>
<keyword evidence="1" id="KW-1133">Transmembrane helix</keyword>
<keyword evidence="3" id="KW-1185">Reference proteome</keyword>
<dbReference type="EMBL" id="MIPT01000001">
    <property type="protein sequence ID" value="OHT21762.1"/>
    <property type="molecule type" value="Genomic_DNA"/>
</dbReference>
<keyword evidence="1" id="KW-0472">Membrane</keyword>
<dbReference type="Proteomes" id="UP000179467">
    <property type="component" value="Unassembled WGS sequence"/>
</dbReference>
<feature type="transmembrane region" description="Helical" evidence="1">
    <location>
        <begin position="5"/>
        <end position="21"/>
    </location>
</feature>
<name>A0A1S1HIU0_9SPHN</name>
<keyword evidence="1" id="KW-0812">Transmembrane</keyword>
<reference evidence="2 3" key="1">
    <citation type="submission" date="2016-09" db="EMBL/GenBank/DDBJ databases">
        <title>Metabolic pathway, cell adaptation mechanisms and a novel monoxygenase revealed through proteogenomic-transcription analysis of a Sphingomonas haloaromaticamans strain degrading the fungicide ortho-phenylphenol.</title>
        <authorList>
            <person name="Perruchon C."/>
            <person name="Papadopoulou E.S."/>
            <person name="Rousidou C."/>
            <person name="Vasileiadis S."/>
            <person name="Tanou G."/>
            <person name="Amoutzias G."/>
            <person name="Molassiotis A."/>
            <person name="Karpouzas D.G."/>
        </authorList>
    </citation>
    <scope>NUCLEOTIDE SEQUENCE [LARGE SCALE GENOMIC DNA]</scope>
    <source>
        <strain evidence="2 3">P3</strain>
    </source>
</reference>
<dbReference type="OrthoDB" id="7476483at2"/>
<evidence type="ECO:0000313" key="3">
    <source>
        <dbReference type="Proteomes" id="UP000179467"/>
    </source>
</evidence>